<protein>
    <recommendedName>
        <fullName evidence="3">SGNH/GDSL hydrolase family protein</fullName>
    </recommendedName>
</protein>
<dbReference type="RefSeq" id="WP_201922962.1">
    <property type="nucleotide sequence ID" value="NZ_JAERQG010000004.1"/>
</dbReference>
<evidence type="ECO:0000313" key="2">
    <source>
        <dbReference type="Proteomes" id="UP000642920"/>
    </source>
</evidence>
<dbReference type="AlphaFoldDB" id="A0A937AJ42"/>
<gene>
    <name evidence="1" type="ORF">JKP34_14375</name>
</gene>
<dbReference type="GO" id="GO:0016788">
    <property type="term" value="F:hydrolase activity, acting on ester bonds"/>
    <property type="evidence" value="ECO:0007669"/>
    <property type="project" value="UniProtKB-ARBA"/>
</dbReference>
<organism evidence="1 2">
    <name type="scientific">Marivirga atlantica</name>
    <dbReference type="NCBI Taxonomy" id="1548457"/>
    <lineage>
        <taxon>Bacteria</taxon>
        <taxon>Pseudomonadati</taxon>
        <taxon>Bacteroidota</taxon>
        <taxon>Cytophagia</taxon>
        <taxon>Cytophagales</taxon>
        <taxon>Marivirgaceae</taxon>
        <taxon>Marivirga</taxon>
    </lineage>
</organism>
<dbReference type="InterPro" id="IPR036514">
    <property type="entry name" value="SGNH_hydro_sf"/>
</dbReference>
<reference evidence="1" key="1">
    <citation type="submission" date="2021-01" db="EMBL/GenBank/DDBJ databases">
        <title>Marivirga sp. nov., isolated from intertidal surface sediments.</title>
        <authorList>
            <person name="Zhang M."/>
        </authorList>
    </citation>
    <scope>NUCLEOTIDE SEQUENCE</scope>
    <source>
        <strain evidence="1">SM1354</strain>
    </source>
</reference>
<dbReference type="Proteomes" id="UP000642920">
    <property type="component" value="Unassembled WGS sequence"/>
</dbReference>
<dbReference type="EMBL" id="JAERQG010000004">
    <property type="protein sequence ID" value="MBL0766449.1"/>
    <property type="molecule type" value="Genomic_DNA"/>
</dbReference>
<name>A0A937AJ42_9BACT</name>
<proteinExistence type="predicted"/>
<dbReference type="CDD" id="cd00229">
    <property type="entry name" value="SGNH_hydrolase"/>
    <property type="match status" value="1"/>
</dbReference>
<accession>A0A937AJ42</accession>
<dbReference type="Gene3D" id="3.40.50.1110">
    <property type="entry name" value="SGNH hydrolase"/>
    <property type="match status" value="1"/>
</dbReference>
<keyword evidence="2" id="KW-1185">Reference proteome</keyword>
<dbReference type="SUPFAM" id="SSF52266">
    <property type="entry name" value="SGNH hydrolase"/>
    <property type="match status" value="1"/>
</dbReference>
<sequence>MKKVLILTDSLALPREKPEYCGHENTWPQLLNKHCQLHQVSLGGGTVQDLVRQLEYHKLFNPDIIIIQSGIVDCAPRALSLLELKLLQKIPFFGKRILKLVQKNSYYLRKKRKVYYTKAILYQNSLNKIKSFFPEEDVYALSILPSNVNYELKVPGITKQISLYNEILKLKFKGNLINVQSIPSEGIMSDYIHLNALGHSFVYESIMKAIF</sequence>
<evidence type="ECO:0000313" key="1">
    <source>
        <dbReference type="EMBL" id="MBL0766449.1"/>
    </source>
</evidence>
<evidence type="ECO:0008006" key="3">
    <source>
        <dbReference type="Google" id="ProtNLM"/>
    </source>
</evidence>
<comment type="caution">
    <text evidence="1">The sequence shown here is derived from an EMBL/GenBank/DDBJ whole genome shotgun (WGS) entry which is preliminary data.</text>
</comment>